<sequence>MYGQLGYFNLAERVLHFDIAVFSTMRTSAHFIYLLGRT</sequence>
<name>A0A318UXE8_9GAMM</name>
<dbReference type="AlphaFoldDB" id="A0A318UXE8"/>
<gene>
    <name evidence="1" type="ORF">DFP75_105184</name>
</gene>
<comment type="caution">
    <text evidence="1">The sequence shown here is derived from an EMBL/GenBank/DDBJ whole genome shotgun (WGS) entry which is preliminary data.</text>
</comment>
<accession>A0A318UXE8</accession>
<evidence type="ECO:0000313" key="1">
    <source>
        <dbReference type="EMBL" id="PYF81094.1"/>
    </source>
</evidence>
<dbReference type="EMBL" id="QKLW01000005">
    <property type="protein sequence ID" value="PYF81094.1"/>
    <property type="molecule type" value="Genomic_DNA"/>
</dbReference>
<protein>
    <submittedName>
        <fullName evidence="1">Uncharacterized protein</fullName>
    </submittedName>
</protein>
<evidence type="ECO:0000313" key="2">
    <source>
        <dbReference type="Proteomes" id="UP000247551"/>
    </source>
</evidence>
<keyword evidence="2" id="KW-1185">Reference proteome</keyword>
<organism evidence="1 2">
    <name type="scientific">Marinomonas alcarazii</name>
    <dbReference type="NCBI Taxonomy" id="491949"/>
    <lineage>
        <taxon>Bacteria</taxon>
        <taxon>Pseudomonadati</taxon>
        <taxon>Pseudomonadota</taxon>
        <taxon>Gammaproteobacteria</taxon>
        <taxon>Oceanospirillales</taxon>
        <taxon>Oceanospirillaceae</taxon>
        <taxon>Marinomonas</taxon>
    </lineage>
</organism>
<dbReference type="Proteomes" id="UP000247551">
    <property type="component" value="Unassembled WGS sequence"/>
</dbReference>
<proteinExistence type="predicted"/>
<reference evidence="1 2" key="1">
    <citation type="submission" date="2018-06" db="EMBL/GenBank/DDBJ databases">
        <title>Genomic Encyclopedia of Type Strains, Phase III (KMG-III): the genomes of soil and plant-associated and newly described type strains.</title>
        <authorList>
            <person name="Whitman W."/>
        </authorList>
    </citation>
    <scope>NUCLEOTIDE SEQUENCE [LARGE SCALE GENOMIC DNA]</scope>
    <source>
        <strain evidence="1 2">CECT 7730</strain>
    </source>
</reference>